<proteinExistence type="predicted"/>
<keyword evidence="2" id="KW-1185">Reference proteome</keyword>
<sequence length="55" mass="6179">MSDQTILQVLRQQALQRAIGEMNAALETMLKDNNGEYPALAEVLQDCIKTLKDNM</sequence>
<name>A0ABZ0MX72_9GAMM</name>
<gene>
    <name evidence="1" type="ORF">QS795_009320</name>
</gene>
<protein>
    <submittedName>
        <fullName evidence="1">Uncharacterized protein</fullName>
    </submittedName>
</protein>
<dbReference type="RefSeq" id="WP_181489747.1">
    <property type="nucleotide sequence ID" value="NZ_CP135990.1"/>
</dbReference>
<evidence type="ECO:0000313" key="1">
    <source>
        <dbReference type="EMBL" id="WPA90698.1"/>
    </source>
</evidence>
<accession>A0ABZ0MX72</accession>
<dbReference type="Proteomes" id="UP001302443">
    <property type="component" value="Chromosome"/>
</dbReference>
<dbReference type="EMBL" id="CP135990">
    <property type="protein sequence ID" value="WPA90698.1"/>
    <property type="molecule type" value="Genomic_DNA"/>
</dbReference>
<organism evidence="1 2">
    <name type="scientific">Providencia zhijiangensis</name>
    <dbReference type="NCBI Taxonomy" id="3053982"/>
    <lineage>
        <taxon>Bacteria</taxon>
        <taxon>Pseudomonadati</taxon>
        <taxon>Pseudomonadota</taxon>
        <taxon>Gammaproteobacteria</taxon>
        <taxon>Enterobacterales</taxon>
        <taxon>Morganellaceae</taxon>
        <taxon>Providencia</taxon>
    </lineage>
</organism>
<reference evidence="1 2" key="1">
    <citation type="submission" date="2023-09" db="EMBL/GenBank/DDBJ databases">
        <title>Genomic Revisitation and Reclassification of the Genus Providencia.</title>
        <authorList>
            <person name="Dong X."/>
        </authorList>
    </citation>
    <scope>NUCLEOTIDE SEQUENCE [LARGE SCALE GENOMIC DNA]</scope>
    <source>
        <strain evidence="1 2">D4759</strain>
    </source>
</reference>
<evidence type="ECO:0000313" key="2">
    <source>
        <dbReference type="Proteomes" id="UP001302443"/>
    </source>
</evidence>